<dbReference type="GO" id="GO:0003676">
    <property type="term" value="F:nucleic acid binding"/>
    <property type="evidence" value="ECO:0007669"/>
    <property type="project" value="InterPro"/>
</dbReference>
<proteinExistence type="predicted"/>
<dbReference type="PANTHER" id="PTHR35046:SF9">
    <property type="entry name" value="RNA-DIRECTED DNA POLYMERASE"/>
    <property type="match status" value="1"/>
</dbReference>
<dbReference type="Pfam" id="PF17921">
    <property type="entry name" value="Integrase_H2C2"/>
    <property type="match status" value="1"/>
</dbReference>
<dbReference type="SUPFAM" id="SSF53098">
    <property type="entry name" value="Ribonuclease H-like"/>
    <property type="match status" value="1"/>
</dbReference>
<dbReference type="Gene3D" id="1.10.340.70">
    <property type="match status" value="1"/>
</dbReference>
<evidence type="ECO:0000313" key="2">
    <source>
        <dbReference type="EMBL" id="RDX89144.1"/>
    </source>
</evidence>
<dbReference type="AlphaFoldDB" id="A0A371GF25"/>
<dbReference type="InterPro" id="IPR012337">
    <property type="entry name" value="RNaseH-like_sf"/>
</dbReference>
<feature type="non-terminal residue" evidence="2">
    <location>
        <position position="1"/>
    </location>
</feature>
<sequence length="405" mass="47126">MAAELTLRWPPSRIADVVNTFGPLYWAAGLQGMGCRDDPGLAEMGLVSKRCINCDSSVIHSDHESLKHLRGQGKLSRRYAKWIQFLKQFPYVIKHKQGKMNIVANALSRRYSLMAMLETKFLGLECLKELYENDINFSEAFSLCIHLASGGCFWYDDFLFKEKRLKIKVALWVTLGNLRLNGILFKHFFWPHMKKDIHHICERCSVCRMAKFKVAPHDLYTPLPIHTTPWVDISMDFILGLPRSKGARDSIFVVVDRFSKIAHFIPSHKVDDACYMANLFFREVKLHGLPNTIWTQSSLDILDDPTDFNPISPLDLFPLHIMPSWVNDERLTKALFVKRLHEKAWSHMEKKGEQYAKHANKGKREMIFKEEDLVWVYLRNERFPHLRKSKLLPRGDGPFKILKKN</sequence>
<feature type="domain" description="Integrase zinc-binding" evidence="1">
    <location>
        <begin position="186"/>
        <end position="211"/>
    </location>
</feature>
<dbReference type="OrthoDB" id="407598at2759"/>
<evidence type="ECO:0000313" key="3">
    <source>
        <dbReference type="Proteomes" id="UP000257109"/>
    </source>
</evidence>
<dbReference type="EMBL" id="QJKJ01005756">
    <property type="protein sequence ID" value="RDX89144.1"/>
    <property type="molecule type" value="Genomic_DNA"/>
</dbReference>
<dbReference type="InterPro" id="IPR036397">
    <property type="entry name" value="RNaseH_sf"/>
</dbReference>
<name>A0A371GF25_MUCPR</name>
<accession>A0A371GF25</accession>
<dbReference type="InterPro" id="IPR041588">
    <property type="entry name" value="Integrase_H2C2"/>
</dbReference>
<keyword evidence="3" id="KW-1185">Reference proteome</keyword>
<gene>
    <name evidence="2" type="ORF">CR513_29165</name>
</gene>
<organism evidence="2 3">
    <name type="scientific">Mucuna pruriens</name>
    <name type="common">Velvet bean</name>
    <name type="synonym">Dolichos pruriens</name>
    <dbReference type="NCBI Taxonomy" id="157652"/>
    <lineage>
        <taxon>Eukaryota</taxon>
        <taxon>Viridiplantae</taxon>
        <taxon>Streptophyta</taxon>
        <taxon>Embryophyta</taxon>
        <taxon>Tracheophyta</taxon>
        <taxon>Spermatophyta</taxon>
        <taxon>Magnoliopsida</taxon>
        <taxon>eudicotyledons</taxon>
        <taxon>Gunneridae</taxon>
        <taxon>Pentapetalae</taxon>
        <taxon>rosids</taxon>
        <taxon>fabids</taxon>
        <taxon>Fabales</taxon>
        <taxon>Fabaceae</taxon>
        <taxon>Papilionoideae</taxon>
        <taxon>50 kb inversion clade</taxon>
        <taxon>NPAAA clade</taxon>
        <taxon>indigoferoid/millettioid clade</taxon>
        <taxon>Phaseoleae</taxon>
        <taxon>Mucuna</taxon>
    </lineage>
</organism>
<dbReference type="Gene3D" id="3.30.420.10">
    <property type="entry name" value="Ribonuclease H-like superfamily/Ribonuclease H"/>
    <property type="match status" value="1"/>
</dbReference>
<comment type="caution">
    <text evidence="2">The sequence shown here is derived from an EMBL/GenBank/DDBJ whole genome shotgun (WGS) entry which is preliminary data.</text>
</comment>
<dbReference type="Proteomes" id="UP000257109">
    <property type="component" value="Unassembled WGS sequence"/>
</dbReference>
<evidence type="ECO:0000259" key="1">
    <source>
        <dbReference type="Pfam" id="PF17921"/>
    </source>
</evidence>
<dbReference type="STRING" id="157652.A0A371GF25"/>
<dbReference type="PANTHER" id="PTHR35046">
    <property type="entry name" value="ZINC KNUCKLE (CCHC-TYPE) FAMILY PROTEIN"/>
    <property type="match status" value="1"/>
</dbReference>
<reference evidence="2" key="1">
    <citation type="submission" date="2018-05" db="EMBL/GenBank/DDBJ databases">
        <title>Draft genome of Mucuna pruriens seed.</title>
        <authorList>
            <person name="Nnadi N.E."/>
            <person name="Vos R."/>
            <person name="Hasami M.H."/>
            <person name="Devisetty U.K."/>
            <person name="Aguiy J.C."/>
        </authorList>
    </citation>
    <scope>NUCLEOTIDE SEQUENCE [LARGE SCALE GENOMIC DNA]</scope>
    <source>
        <strain evidence="2">JCA_2017</strain>
    </source>
</reference>
<protein>
    <recommendedName>
        <fullName evidence="1">Integrase zinc-binding domain-containing protein</fullName>
    </recommendedName>
</protein>